<feature type="transmembrane region" description="Helical" evidence="8">
    <location>
        <begin position="140"/>
        <end position="166"/>
    </location>
</feature>
<keyword evidence="3" id="KW-0813">Transport</keyword>
<evidence type="ECO:0000256" key="1">
    <source>
        <dbReference type="ARBA" id="ARBA00004651"/>
    </source>
</evidence>
<reference evidence="9 10" key="1">
    <citation type="submission" date="2016-11" db="EMBL/GenBank/DDBJ databases">
        <authorList>
            <person name="Jaros S."/>
            <person name="Januszkiewicz K."/>
            <person name="Wedrychowicz H."/>
        </authorList>
    </citation>
    <scope>NUCLEOTIDE SEQUENCE [LARGE SCALE GENOMIC DNA]</scope>
    <source>
        <strain evidence="9 10">CGMCC 1.10681</strain>
    </source>
</reference>
<dbReference type="EMBL" id="FRCZ01000010">
    <property type="protein sequence ID" value="SHN35899.1"/>
    <property type="molecule type" value="Genomic_DNA"/>
</dbReference>
<keyword evidence="7 8" id="KW-0472">Membrane</keyword>
<protein>
    <recommendedName>
        <fullName evidence="8">Probable membrane transporter protein</fullName>
    </recommendedName>
</protein>
<evidence type="ECO:0000256" key="3">
    <source>
        <dbReference type="ARBA" id="ARBA00022448"/>
    </source>
</evidence>
<comment type="subcellular location">
    <subcellularLocation>
        <location evidence="1 8">Cell membrane</location>
        <topology evidence="1 8">Multi-pass membrane protein</topology>
    </subcellularLocation>
</comment>
<feature type="transmembrane region" description="Helical" evidence="8">
    <location>
        <begin position="232"/>
        <end position="250"/>
    </location>
</feature>
<gene>
    <name evidence="9" type="ORF">SAMN05216179_3653</name>
</gene>
<dbReference type="Proteomes" id="UP000184184">
    <property type="component" value="Unassembled WGS sequence"/>
</dbReference>
<evidence type="ECO:0000256" key="4">
    <source>
        <dbReference type="ARBA" id="ARBA00022475"/>
    </source>
</evidence>
<name>A0A1M7QVG9_9BACI</name>
<evidence type="ECO:0000256" key="7">
    <source>
        <dbReference type="ARBA" id="ARBA00023136"/>
    </source>
</evidence>
<feature type="transmembrane region" description="Helical" evidence="8">
    <location>
        <begin position="12"/>
        <end position="43"/>
    </location>
</feature>
<sequence>MFVIFDLSIIEWIIIVCCGLLIGFAKAGVASMGILVVTIFMMIFPARESVGILLPLLIIGDLFAVTYYRRDVVWRYLFSLVPWVLIGIVLGYFVLDVVTSEQLKPMVGILVLALIVLHISREKLGEKFVEMLPESKVFTISMGILAGFTTMIGNAAGGVMAIYLLVKGLPKKEFVGTGAWFFLFVNVIKIPFYISLGIITVESIKFNAWLIPAILIGALIGVKVIKIMPQKVFQILVLVFAALGAIRLIIG</sequence>
<dbReference type="Pfam" id="PF01925">
    <property type="entry name" value="TauE"/>
    <property type="match status" value="1"/>
</dbReference>
<evidence type="ECO:0000256" key="8">
    <source>
        <dbReference type="RuleBase" id="RU363041"/>
    </source>
</evidence>
<evidence type="ECO:0000256" key="2">
    <source>
        <dbReference type="ARBA" id="ARBA00009142"/>
    </source>
</evidence>
<dbReference type="PANTHER" id="PTHR30269:SF23">
    <property type="entry name" value="MEMBRANE TRANSPORTER PROTEIN YDHB-RELATED"/>
    <property type="match status" value="1"/>
</dbReference>
<evidence type="ECO:0000256" key="6">
    <source>
        <dbReference type="ARBA" id="ARBA00022989"/>
    </source>
</evidence>
<dbReference type="STRING" id="1027249.SAMN05216179_3653"/>
<feature type="transmembrane region" description="Helical" evidence="8">
    <location>
        <begin position="206"/>
        <end position="225"/>
    </location>
</feature>
<evidence type="ECO:0000313" key="9">
    <source>
        <dbReference type="EMBL" id="SHN35899.1"/>
    </source>
</evidence>
<dbReference type="InterPro" id="IPR052017">
    <property type="entry name" value="TSUP"/>
</dbReference>
<dbReference type="GO" id="GO:0005886">
    <property type="term" value="C:plasma membrane"/>
    <property type="evidence" value="ECO:0007669"/>
    <property type="project" value="UniProtKB-SubCell"/>
</dbReference>
<feature type="transmembrane region" description="Helical" evidence="8">
    <location>
        <begin position="178"/>
        <end position="200"/>
    </location>
</feature>
<feature type="transmembrane region" description="Helical" evidence="8">
    <location>
        <begin position="50"/>
        <end position="68"/>
    </location>
</feature>
<comment type="similarity">
    <text evidence="2 8">Belongs to the 4-toluene sulfonate uptake permease (TSUP) (TC 2.A.102) family.</text>
</comment>
<dbReference type="PANTHER" id="PTHR30269">
    <property type="entry name" value="TRANSMEMBRANE PROTEIN YFCA"/>
    <property type="match status" value="1"/>
</dbReference>
<feature type="transmembrane region" description="Helical" evidence="8">
    <location>
        <begin position="74"/>
        <end position="95"/>
    </location>
</feature>
<proteinExistence type="inferred from homology"/>
<accession>A0A1M7QVG9</accession>
<organism evidence="9 10">
    <name type="scientific">Gracilibacillus kekensis</name>
    <dbReference type="NCBI Taxonomy" id="1027249"/>
    <lineage>
        <taxon>Bacteria</taxon>
        <taxon>Bacillati</taxon>
        <taxon>Bacillota</taxon>
        <taxon>Bacilli</taxon>
        <taxon>Bacillales</taxon>
        <taxon>Bacillaceae</taxon>
        <taxon>Gracilibacillus</taxon>
    </lineage>
</organism>
<keyword evidence="6 8" id="KW-1133">Transmembrane helix</keyword>
<keyword evidence="5 8" id="KW-0812">Transmembrane</keyword>
<keyword evidence="10" id="KW-1185">Reference proteome</keyword>
<dbReference type="AlphaFoldDB" id="A0A1M7QVG9"/>
<evidence type="ECO:0000313" key="10">
    <source>
        <dbReference type="Proteomes" id="UP000184184"/>
    </source>
</evidence>
<evidence type="ECO:0000256" key="5">
    <source>
        <dbReference type="ARBA" id="ARBA00022692"/>
    </source>
</evidence>
<dbReference type="InterPro" id="IPR002781">
    <property type="entry name" value="TM_pro_TauE-like"/>
</dbReference>
<keyword evidence="4 8" id="KW-1003">Cell membrane</keyword>